<evidence type="ECO:0000313" key="8">
    <source>
        <dbReference type="EMBL" id="KAK0570364.1"/>
    </source>
</evidence>
<dbReference type="GO" id="GO:0002237">
    <property type="term" value="P:response to molecule of bacterial origin"/>
    <property type="evidence" value="ECO:0007669"/>
    <property type="project" value="UniProtKB-ARBA"/>
</dbReference>
<feature type="region of interest" description="Disordered" evidence="6">
    <location>
        <begin position="230"/>
        <end position="272"/>
    </location>
</feature>
<dbReference type="GO" id="GO:0003700">
    <property type="term" value="F:DNA-binding transcription factor activity"/>
    <property type="evidence" value="ECO:0007669"/>
    <property type="project" value="InterPro"/>
</dbReference>
<dbReference type="GO" id="GO:0005634">
    <property type="term" value="C:nucleus"/>
    <property type="evidence" value="ECO:0007669"/>
    <property type="project" value="UniProtKB-SubCell"/>
</dbReference>
<dbReference type="PANTHER" id="PTHR31429">
    <property type="entry name" value="WRKY TRANSCRIPTION FACTOR 36-RELATED"/>
    <property type="match status" value="1"/>
</dbReference>
<keyword evidence="4" id="KW-0804">Transcription</keyword>
<dbReference type="GO" id="GO:0042742">
    <property type="term" value="P:defense response to bacterium"/>
    <property type="evidence" value="ECO:0007669"/>
    <property type="project" value="UniProtKB-ARBA"/>
</dbReference>
<dbReference type="Gene3D" id="2.20.25.80">
    <property type="entry name" value="WRKY domain"/>
    <property type="match status" value="1"/>
</dbReference>
<evidence type="ECO:0000313" key="9">
    <source>
        <dbReference type="Proteomes" id="UP001168877"/>
    </source>
</evidence>
<dbReference type="Pfam" id="PF03106">
    <property type="entry name" value="WRKY"/>
    <property type="match status" value="1"/>
</dbReference>
<evidence type="ECO:0000256" key="5">
    <source>
        <dbReference type="ARBA" id="ARBA00023242"/>
    </source>
</evidence>
<dbReference type="FunFam" id="2.20.25.80:FF:000008">
    <property type="entry name" value="WRKY transcription factor 40"/>
    <property type="match status" value="1"/>
</dbReference>
<evidence type="ECO:0000256" key="4">
    <source>
        <dbReference type="ARBA" id="ARBA00023163"/>
    </source>
</evidence>
<dbReference type="InterPro" id="IPR036576">
    <property type="entry name" value="WRKY_dom_sf"/>
</dbReference>
<evidence type="ECO:0000259" key="7">
    <source>
        <dbReference type="PROSITE" id="PS50811"/>
    </source>
</evidence>
<sequence length="342" mass="38532">MESSAWVDTNLNLNLNLNLNPHRDEIPVVQKREFDGNFADFDGKISVKQEIEKRTQVSVEKLNQIISENKKLSEMLTVLCEKYNDLHKKYLDLKTIKNNPENNYDLITNSRKRKSDTEDYNNNNMIGFNGQSTESSSSDEESCKKQKENNNNNNIRPKVSRVYLRTTTGSSNSALIVKDGYQWRKYGQKVTRDNPSPRAYFKCSFAPSCPVKKKVQRSAEDPSVLVATYEGEHNHPQPSKPELSLSPRSSSQLNSVPVSSESSSMKSTGPTITLDMINPGLFDFRSSKPVQEIDHDQAPAAIQQVLVQQMASSLTRDPNFTAALAAAISGRFNVDQSMTENW</sequence>
<dbReference type="GO" id="GO:0050832">
    <property type="term" value="P:defense response to fungus"/>
    <property type="evidence" value="ECO:0007669"/>
    <property type="project" value="UniProtKB-ARBA"/>
</dbReference>
<dbReference type="SUPFAM" id="SSF118290">
    <property type="entry name" value="WRKY DNA-binding domain"/>
    <property type="match status" value="1"/>
</dbReference>
<keyword evidence="2" id="KW-0805">Transcription regulation</keyword>
<dbReference type="InterPro" id="IPR044810">
    <property type="entry name" value="WRKY_plant"/>
</dbReference>
<dbReference type="InterPro" id="IPR003657">
    <property type="entry name" value="WRKY_dom"/>
</dbReference>
<dbReference type="Proteomes" id="UP001168877">
    <property type="component" value="Unassembled WGS sequence"/>
</dbReference>
<proteinExistence type="predicted"/>
<dbReference type="EMBL" id="JAUESC010000388">
    <property type="protein sequence ID" value="KAK0570364.1"/>
    <property type="molecule type" value="Genomic_DNA"/>
</dbReference>
<dbReference type="GO" id="GO:0031347">
    <property type="term" value="P:regulation of defense response"/>
    <property type="evidence" value="ECO:0007669"/>
    <property type="project" value="UniProtKB-ARBA"/>
</dbReference>
<feature type="region of interest" description="Disordered" evidence="6">
    <location>
        <begin position="101"/>
        <end position="161"/>
    </location>
</feature>
<evidence type="ECO:0000256" key="1">
    <source>
        <dbReference type="ARBA" id="ARBA00004123"/>
    </source>
</evidence>
<accession>A0AA39RBK7</accession>
<gene>
    <name evidence="8" type="ORF">LWI29_000058</name>
</gene>
<dbReference type="PROSITE" id="PS50811">
    <property type="entry name" value="WRKY"/>
    <property type="match status" value="1"/>
</dbReference>
<feature type="domain" description="WRKY" evidence="7">
    <location>
        <begin position="172"/>
        <end position="238"/>
    </location>
</feature>
<evidence type="ECO:0000256" key="2">
    <source>
        <dbReference type="ARBA" id="ARBA00023015"/>
    </source>
</evidence>
<name>A0AA39RBK7_ACESA</name>
<dbReference type="SMART" id="SM00774">
    <property type="entry name" value="WRKY"/>
    <property type="match status" value="1"/>
</dbReference>
<protein>
    <recommendedName>
        <fullName evidence="7">WRKY domain-containing protein</fullName>
    </recommendedName>
</protein>
<keyword evidence="5" id="KW-0539">Nucleus</keyword>
<keyword evidence="9" id="KW-1185">Reference proteome</keyword>
<comment type="subcellular location">
    <subcellularLocation>
        <location evidence="1">Nucleus</location>
    </subcellularLocation>
</comment>
<organism evidence="8 9">
    <name type="scientific">Acer saccharum</name>
    <name type="common">Sugar maple</name>
    <dbReference type="NCBI Taxonomy" id="4024"/>
    <lineage>
        <taxon>Eukaryota</taxon>
        <taxon>Viridiplantae</taxon>
        <taxon>Streptophyta</taxon>
        <taxon>Embryophyta</taxon>
        <taxon>Tracheophyta</taxon>
        <taxon>Spermatophyta</taxon>
        <taxon>Magnoliopsida</taxon>
        <taxon>eudicotyledons</taxon>
        <taxon>Gunneridae</taxon>
        <taxon>Pentapetalae</taxon>
        <taxon>rosids</taxon>
        <taxon>malvids</taxon>
        <taxon>Sapindales</taxon>
        <taxon>Sapindaceae</taxon>
        <taxon>Hippocastanoideae</taxon>
        <taxon>Acereae</taxon>
        <taxon>Acer</taxon>
    </lineage>
</organism>
<dbReference type="GO" id="GO:0009751">
    <property type="term" value="P:response to salicylic acid"/>
    <property type="evidence" value="ECO:0007669"/>
    <property type="project" value="UniProtKB-ARBA"/>
</dbReference>
<feature type="compositionally biased region" description="Polar residues" evidence="6">
    <location>
        <begin position="120"/>
        <end position="131"/>
    </location>
</feature>
<reference evidence="8" key="1">
    <citation type="journal article" date="2022" name="Plant J.">
        <title>Strategies of tolerance reflected in two North American maple genomes.</title>
        <authorList>
            <person name="McEvoy S.L."/>
            <person name="Sezen U.U."/>
            <person name="Trouern-Trend A."/>
            <person name="McMahon S.M."/>
            <person name="Schaberg P.G."/>
            <person name="Yang J."/>
            <person name="Wegrzyn J.L."/>
            <person name="Swenson N.G."/>
        </authorList>
    </citation>
    <scope>NUCLEOTIDE SEQUENCE</scope>
    <source>
        <strain evidence="8">NS2018</strain>
    </source>
</reference>
<feature type="compositionally biased region" description="Low complexity" evidence="6">
    <location>
        <begin position="240"/>
        <end position="267"/>
    </location>
</feature>
<dbReference type="AlphaFoldDB" id="A0AA39RBK7"/>
<keyword evidence="3" id="KW-0238">DNA-binding</keyword>
<dbReference type="GO" id="GO:0043565">
    <property type="term" value="F:sequence-specific DNA binding"/>
    <property type="evidence" value="ECO:0007669"/>
    <property type="project" value="InterPro"/>
</dbReference>
<reference evidence="8" key="2">
    <citation type="submission" date="2023-06" db="EMBL/GenBank/DDBJ databases">
        <authorList>
            <person name="Swenson N.G."/>
            <person name="Wegrzyn J.L."/>
            <person name="Mcevoy S.L."/>
        </authorList>
    </citation>
    <scope>NUCLEOTIDE SEQUENCE</scope>
    <source>
        <strain evidence="8">NS2018</strain>
        <tissue evidence="8">Leaf</tissue>
    </source>
</reference>
<evidence type="ECO:0000256" key="6">
    <source>
        <dbReference type="SAM" id="MobiDB-lite"/>
    </source>
</evidence>
<comment type="caution">
    <text evidence="8">The sequence shown here is derived from an EMBL/GenBank/DDBJ whole genome shotgun (WGS) entry which is preliminary data.</text>
</comment>
<evidence type="ECO:0000256" key="3">
    <source>
        <dbReference type="ARBA" id="ARBA00023125"/>
    </source>
</evidence>
<dbReference type="PANTHER" id="PTHR31429:SF76">
    <property type="entry name" value="WRKY FAMILY TRANSCRIPTION FACTOR-RELATED"/>
    <property type="match status" value="1"/>
</dbReference>